<dbReference type="InterPro" id="IPR011249">
    <property type="entry name" value="Metalloenz_LuxS/M16"/>
</dbReference>
<evidence type="ECO:0000259" key="2">
    <source>
        <dbReference type="Pfam" id="PF22456"/>
    </source>
</evidence>
<reference evidence="3" key="1">
    <citation type="submission" date="2021-02" db="EMBL/GenBank/DDBJ databases">
        <authorList>
            <person name="Nowell W R."/>
        </authorList>
    </citation>
    <scope>NUCLEOTIDE SEQUENCE</scope>
</reference>
<keyword evidence="5" id="KW-1185">Reference proteome</keyword>
<dbReference type="GO" id="GO:0005739">
    <property type="term" value="C:mitochondrion"/>
    <property type="evidence" value="ECO:0007669"/>
    <property type="project" value="TreeGrafter"/>
</dbReference>
<dbReference type="PANTHER" id="PTHR43690">
    <property type="entry name" value="NARDILYSIN"/>
    <property type="match status" value="1"/>
</dbReference>
<dbReference type="EMBL" id="CAJOBC010142127">
    <property type="protein sequence ID" value="CAF4649558.1"/>
    <property type="molecule type" value="Genomic_DNA"/>
</dbReference>
<feature type="non-terminal residue" evidence="3">
    <location>
        <position position="1"/>
    </location>
</feature>
<name>A0A816GBQ1_9BILA</name>
<dbReference type="GO" id="GO:0004222">
    <property type="term" value="F:metalloendopeptidase activity"/>
    <property type="evidence" value="ECO:0007669"/>
    <property type="project" value="TreeGrafter"/>
</dbReference>
<dbReference type="Proteomes" id="UP000663829">
    <property type="component" value="Unassembled WGS sequence"/>
</dbReference>
<dbReference type="InterPro" id="IPR054734">
    <property type="entry name" value="PqqF-like_C_4"/>
</dbReference>
<dbReference type="InterPro" id="IPR050626">
    <property type="entry name" value="Peptidase_M16"/>
</dbReference>
<feature type="non-terminal residue" evidence="3">
    <location>
        <position position="95"/>
    </location>
</feature>
<dbReference type="EMBL" id="CAJNOQ010061508">
    <property type="protein sequence ID" value="CAF1672225.1"/>
    <property type="molecule type" value="Genomic_DNA"/>
</dbReference>
<dbReference type="PANTHER" id="PTHR43690:SF18">
    <property type="entry name" value="INSULIN-DEGRADING ENZYME-RELATED"/>
    <property type="match status" value="1"/>
</dbReference>
<protein>
    <recommendedName>
        <fullName evidence="2">Coenzyme PQQ synthesis protein F-like C-terminal lobe domain-containing protein</fullName>
    </recommendedName>
</protein>
<evidence type="ECO:0000313" key="5">
    <source>
        <dbReference type="Proteomes" id="UP000663829"/>
    </source>
</evidence>
<proteinExistence type="predicted"/>
<dbReference type="Pfam" id="PF22456">
    <property type="entry name" value="PqqF-like_C_4"/>
    <property type="match status" value="1"/>
</dbReference>
<sequence length="95" mass="10943">NNAILALFCHLVKESCGDQLRTKEQLGYIVFSGYDRSDCGSAQGFYITIQSSSKLDYVNLRTETYIDSITEYITTMSDDVYYKQREGYIIKKLEI</sequence>
<evidence type="ECO:0000313" key="4">
    <source>
        <dbReference type="EMBL" id="CAF4649558.1"/>
    </source>
</evidence>
<organism evidence="3 5">
    <name type="scientific">Didymodactylos carnosus</name>
    <dbReference type="NCBI Taxonomy" id="1234261"/>
    <lineage>
        <taxon>Eukaryota</taxon>
        <taxon>Metazoa</taxon>
        <taxon>Spiralia</taxon>
        <taxon>Gnathifera</taxon>
        <taxon>Rotifera</taxon>
        <taxon>Eurotatoria</taxon>
        <taxon>Bdelloidea</taxon>
        <taxon>Philodinida</taxon>
        <taxon>Philodinidae</taxon>
        <taxon>Didymodactylos</taxon>
    </lineage>
</organism>
<comment type="caution">
    <text evidence="3">The sequence shown here is derived from an EMBL/GenBank/DDBJ whole genome shotgun (WGS) entry which is preliminary data.</text>
</comment>
<dbReference type="Proteomes" id="UP000681722">
    <property type="component" value="Unassembled WGS sequence"/>
</dbReference>
<feature type="domain" description="Coenzyme PQQ synthesis protein F-like C-terminal lobe" evidence="2">
    <location>
        <begin position="7"/>
        <end position="89"/>
    </location>
</feature>
<keyword evidence="1" id="KW-0479">Metal-binding</keyword>
<dbReference type="OrthoDB" id="952271at2759"/>
<dbReference type="GO" id="GO:0005829">
    <property type="term" value="C:cytosol"/>
    <property type="evidence" value="ECO:0007669"/>
    <property type="project" value="TreeGrafter"/>
</dbReference>
<evidence type="ECO:0000313" key="3">
    <source>
        <dbReference type="EMBL" id="CAF1672225.1"/>
    </source>
</evidence>
<dbReference type="SUPFAM" id="SSF63411">
    <property type="entry name" value="LuxS/MPP-like metallohydrolase"/>
    <property type="match status" value="1"/>
</dbReference>
<dbReference type="Gene3D" id="3.30.830.10">
    <property type="entry name" value="Metalloenzyme, LuxS/M16 peptidase-like"/>
    <property type="match status" value="1"/>
</dbReference>
<dbReference type="AlphaFoldDB" id="A0A816GBQ1"/>
<dbReference type="GO" id="GO:0043171">
    <property type="term" value="P:peptide catabolic process"/>
    <property type="evidence" value="ECO:0007669"/>
    <property type="project" value="TreeGrafter"/>
</dbReference>
<evidence type="ECO:0000256" key="1">
    <source>
        <dbReference type="ARBA" id="ARBA00022723"/>
    </source>
</evidence>
<gene>
    <name evidence="3" type="ORF">GPM918_LOCUS46355</name>
    <name evidence="4" type="ORF">SRO942_LOCUS50370</name>
</gene>
<accession>A0A816GBQ1</accession>
<dbReference type="GO" id="GO:0051603">
    <property type="term" value="P:proteolysis involved in protein catabolic process"/>
    <property type="evidence" value="ECO:0007669"/>
    <property type="project" value="TreeGrafter"/>
</dbReference>
<dbReference type="GO" id="GO:0046872">
    <property type="term" value="F:metal ion binding"/>
    <property type="evidence" value="ECO:0007669"/>
    <property type="project" value="UniProtKB-KW"/>
</dbReference>